<gene>
    <name evidence="2" type="ORF">ACJ72_06235</name>
</gene>
<sequence>MTSQFAPAPPILASALLDSSFEIKNGHYIHGQRRIVENGSWDLTKDIEEGVSLTPEKSVLSCGKIIGISGLQSAALEGGDDIRTWVNEFSQYILITLLRKNPTPQKFPRAYVIQFFDTRPLSPQALFSSLQERLPDCSSEDIESILASIQTRRVYDFEELVEAVSQASDMLFEVQQWQNRPENQKQGNSSAPILLLIEGMDQSLEETIRISNPVAGRARLIPLLRTLTVLSRTCASFLCVIIVNSIPLLSIPLTSSAQDQTPNDTYSGQGPHHQPNRQPQQQQQYSPGLSANSIFSQAPRRVDGLSKTPPFSAHVSILAQALDQGCDVHLLVSQVQGNMIIEVGKNRLGNEVGRWCEL</sequence>
<evidence type="ECO:0000313" key="3">
    <source>
        <dbReference type="Proteomes" id="UP000091918"/>
    </source>
</evidence>
<reference evidence="2 3" key="1">
    <citation type="submission" date="2015-07" db="EMBL/GenBank/DDBJ databases">
        <title>Emmonsia species relationships and genome sequence.</title>
        <authorList>
            <person name="Cuomo C.A."/>
            <person name="Schwartz I.S."/>
            <person name="Kenyon C."/>
            <person name="de Hoog G.S."/>
            <person name="Govender N.P."/>
            <person name="Botha A."/>
            <person name="Moreno L."/>
            <person name="de Vries M."/>
            <person name="Munoz J.F."/>
            <person name="Stielow J.B."/>
        </authorList>
    </citation>
    <scope>NUCLEOTIDE SEQUENCE [LARGE SCALE GENOMIC DNA]</scope>
    <source>
        <strain evidence="2 3">CBS 136260</strain>
    </source>
</reference>
<dbReference type="AlphaFoldDB" id="A0A1B7NRL5"/>
<dbReference type="EMBL" id="LGUA01001019">
    <property type="protein sequence ID" value="OAX79444.1"/>
    <property type="molecule type" value="Genomic_DNA"/>
</dbReference>
<keyword evidence="3" id="KW-1185">Reference proteome</keyword>
<name>A0A1B7NRL5_9EURO</name>
<evidence type="ECO:0000256" key="1">
    <source>
        <dbReference type="SAM" id="MobiDB-lite"/>
    </source>
</evidence>
<protein>
    <recommendedName>
        <fullName evidence="4">DNA recombination and repair protein Rad51-like C-terminal domain-containing protein</fullName>
    </recommendedName>
</protein>
<dbReference type="Proteomes" id="UP000091918">
    <property type="component" value="Unassembled WGS sequence"/>
</dbReference>
<dbReference type="STRING" id="1658172.A0A1B7NRL5"/>
<feature type="compositionally biased region" description="Polar residues" evidence="1">
    <location>
        <begin position="258"/>
        <end position="267"/>
    </location>
</feature>
<feature type="region of interest" description="Disordered" evidence="1">
    <location>
        <begin position="258"/>
        <end position="288"/>
    </location>
</feature>
<proteinExistence type="predicted"/>
<dbReference type="OrthoDB" id="4344093at2759"/>
<evidence type="ECO:0008006" key="4">
    <source>
        <dbReference type="Google" id="ProtNLM"/>
    </source>
</evidence>
<comment type="caution">
    <text evidence="2">The sequence shown here is derived from an EMBL/GenBank/DDBJ whole genome shotgun (WGS) entry which is preliminary data.</text>
</comment>
<feature type="compositionally biased region" description="Low complexity" evidence="1">
    <location>
        <begin position="268"/>
        <end position="284"/>
    </location>
</feature>
<evidence type="ECO:0000313" key="2">
    <source>
        <dbReference type="EMBL" id="OAX79444.1"/>
    </source>
</evidence>
<accession>A0A1B7NRL5</accession>
<organism evidence="2 3">
    <name type="scientific">Emergomyces africanus</name>
    <dbReference type="NCBI Taxonomy" id="1955775"/>
    <lineage>
        <taxon>Eukaryota</taxon>
        <taxon>Fungi</taxon>
        <taxon>Dikarya</taxon>
        <taxon>Ascomycota</taxon>
        <taxon>Pezizomycotina</taxon>
        <taxon>Eurotiomycetes</taxon>
        <taxon>Eurotiomycetidae</taxon>
        <taxon>Onygenales</taxon>
        <taxon>Ajellomycetaceae</taxon>
        <taxon>Emergomyces</taxon>
    </lineage>
</organism>